<feature type="transmembrane region" description="Helical" evidence="6">
    <location>
        <begin position="125"/>
        <end position="146"/>
    </location>
</feature>
<keyword evidence="3 6" id="KW-0812">Transmembrane</keyword>
<feature type="transmembrane region" description="Helical" evidence="6">
    <location>
        <begin position="330"/>
        <end position="349"/>
    </location>
</feature>
<accession>A0A2N3PSR4</accession>
<protein>
    <submittedName>
        <fullName evidence="7">ABC transporter permease</fullName>
    </submittedName>
</protein>
<sequence length="357" mass="38712">MASPSFLPAGRLNLEIRTNLAMGRQMLILVGAALIGILVSAAILVAAGVPFGELLSEFVIQTLLDPASRQAVLAQAGPLVLVGLAGSVAFRTRFWNLGLEGQMIWGSIAATALSVFDFGPPGVRLPLMLAAAATAGLAWSGLAFYLKERFRVNEIISTLLLNYVALYLLLDLLYGAWQDPKDSFPHSPQFRDFERLPDWGWPIHGELLLALLATVAVFWLLSLSRFGLYIRFVHENKGAARALGVPVRAVMLASVLLSGALAGWGGFIITDVQEGRLTQSFFDGYGFSGILIAFLARNNPLAAAMVAVLIAVLFVTGQSLQIFYQIPFSMVQLIEAIIVMTVAASEFLIRHRLRWVA</sequence>
<feature type="transmembrane region" description="Helical" evidence="6">
    <location>
        <begin position="303"/>
        <end position="324"/>
    </location>
</feature>
<feature type="transmembrane region" description="Helical" evidence="6">
    <location>
        <begin position="27"/>
        <end position="51"/>
    </location>
</feature>
<name>A0A2N3PSR4_9PROT</name>
<dbReference type="CDD" id="cd06580">
    <property type="entry name" value="TM_PBP1_transp_TpRbsC_like"/>
    <property type="match status" value="1"/>
</dbReference>
<dbReference type="OrthoDB" id="9809785at2"/>
<dbReference type="AlphaFoldDB" id="A0A2N3PSR4"/>
<evidence type="ECO:0000256" key="6">
    <source>
        <dbReference type="SAM" id="Phobius"/>
    </source>
</evidence>
<comment type="subcellular location">
    <subcellularLocation>
        <location evidence="1">Cell membrane</location>
        <topology evidence="1">Multi-pass membrane protein</topology>
    </subcellularLocation>
</comment>
<evidence type="ECO:0000256" key="1">
    <source>
        <dbReference type="ARBA" id="ARBA00004651"/>
    </source>
</evidence>
<dbReference type="GO" id="GO:0005886">
    <property type="term" value="C:plasma membrane"/>
    <property type="evidence" value="ECO:0007669"/>
    <property type="project" value="UniProtKB-SubCell"/>
</dbReference>
<feature type="transmembrane region" description="Helical" evidence="6">
    <location>
        <begin position="207"/>
        <end position="228"/>
    </location>
</feature>
<dbReference type="PANTHER" id="PTHR47089">
    <property type="entry name" value="ABC TRANSPORTER, PERMEASE PROTEIN"/>
    <property type="match status" value="1"/>
</dbReference>
<feature type="transmembrane region" description="Helical" evidence="6">
    <location>
        <begin position="276"/>
        <end position="296"/>
    </location>
</feature>
<dbReference type="EMBL" id="PIUM01000020">
    <property type="protein sequence ID" value="PKU23445.1"/>
    <property type="molecule type" value="Genomic_DNA"/>
</dbReference>
<evidence type="ECO:0000256" key="5">
    <source>
        <dbReference type="ARBA" id="ARBA00023136"/>
    </source>
</evidence>
<dbReference type="Proteomes" id="UP000233293">
    <property type="component" value="Unassembled WGS sequence"/>
</dbReference>
<feature type="transmembrane region" description="Helical" evidence="6">
    <location>
        <begin position="158"/>
        <end position="177"/>
    </location>
</feature>
<dbReference type="InterPro" id="IPR001851">
    <property type="entry name" value="ABC_transp_permease"/>
</dbReference>
<feature type="transmembrane region" description="Helical" evidence="6">
    <location>
        <begin position="102"/>
        <end position="119"/>
    </location>
</feature>
<evidence type="ECO:0000256" key="4">
    <source>
        <dbReference type="ARBA" id="ARBA00022989"/>
    </source>
</evidence>
<gene>
    <name evidence="7" type="ORF">CWS72_16435</name>
</gene>
<organism evidence="7 8">
    <name type="scientific">Telmatospirillum siberiense</name>
    <dbReference type="NCBI Taxonomy" id="382514"/>
    <lineage>
        <taxon>Bacteria</taxon>
        <taxon>Pseudomonadati</taxon>
        <taxon>Pseudomonadota</taxon>
        <taxon>Alphaproteobacteria</taxon>
        <taxon>Rhodospirillales</taxon>
        <taxon>Rhodospirillaceae</taxon>
        <taxon>Telmatospirillum</taxon>
    </lineage>
</organism>
<comment type="caution">
    <text evidence="7">The sequence shown here is derived from an EMBL/GenBank/DDBJ whole genome shotgun (WGS) entry which is preliminary data.</text>
</comment>
<keyword evidence="8" id="KW-1185">Reference proteome</keyword>
<evidence type="ECO:0000313" key="8">
    <source>
        <dbReference type="Proteomes" id="UP000233293"/>
    </source>
</evidence>
<dbReference type="Pfam" id="PF02653">
    <property type="entry name" value="BPD_transp_2"/>
    <property type="match status" value="1"/>
</dbReference>
<feature type="transmembrane region" description="Helical" evidence="6">
    <location>
        <begin position="71"/>
        <end position="90"/>
    </location>
</feature>
<reference evidence="8" key="1">
    <citation type="submission" date="2017-12" db="EMBL/GenBank/DDBJ databases">
        <title>Draft genome sequence of Telmatospirillum siberiense 26-4b1T, an acidotolerant peatland alphaproteobacterium potentially involved in sulfur cycling.</title>
        <authorList>
            <person name="Hausmann B."/>
            <person name="Pjevac P."/>
            <person name="Schreck K."/>
            <person name="Herbold C.W."/>
            <person name="Daims H."/>
            <person name="Wagner M."/>
            <person name="Pester M."/>
            <person name="Loy A."/>
        </authorList>
    </citation>
    <scope>NUCLEOTIDE SEQUENCE [LARGE SCALE GENOMIC DNA]</scope>
    <source>
        <strain evidence="8">26-4b1</strain>
    </source>
</reference>
<evidence type="ECO:0000313" key="7">
    <source>
        <dbReference type="EMBL" id="PKU23445.1"/>
    </source>
</evidence>
<proteinExistence type="predicted"/>
<dbReference type="GO" id="GO:0022857">
    <property type="term" value="F:transmembrane transporter activity"/>
    <property type="evidence" value="ECO:0007669"/>
    <property type="project" value="InterPro"/>
</dbReference>
<keyword evidence="2" id="KW-1003">Cell membrane</keyword>
<keyword evidence="5 6" id="KW-0472">Membrane</keyword>
<evidence type="ECO:0000256" key="3">
    <source>
        <dbReference type="ARBA" id="ARBA00022692"/>
    </source>
</evidence>
<keyword evidence="4 6" id="KW-1133">Transmembrane helix</keyword>
<evidence type="ECO:0000256" key="2">
    <source>
        <dbReference type="ARBA" id="ARBA00022475"/>
    </source>
</evidence>
<dbReference type="PANTHER" id="PTHR47089:SF1">
    <property type="entry name" value="GUANOSINE ABC TRANSPORTER PERMEASE PROTEIN NUPP"/>
    <property type="match status" value="1"/>
</dbReference>
<feature type="transmembrane region" description="Helical" evidence="6">
    <location>
        <begin position="249"/>
        <end position="270"/>
    </location>
</feature>
<dbReference type="RefSeq" id="WP_101251715.1">
    <property type="nucleotide sequence ID" value="NZ_PIUM01000020.1"/>
</dbReference>